<evidence type="ECO:0000313" key="3">
    <source>
        <dbReference type="Proteomes" id="UP000198771"/>
    </source>
</evidence>
<keyword evidence="3" id="KW-1185">Reference proteome</keyword>
<feature type="transmembrane region" description="Helical" evidence="1">
    <location>
        <begin position="806"/>
        <end position="826"/>
    </location>
</feature>
<sequence length="1023" mass="117257">MNFQVLQNRLYFDKKDYELLGIVNDVLDREDTPNLKSLLTPYLHPHGIKEMAASKGLRIAYAVVRLFRSLERSNVDERLRTLSALREEVFSSSGVGLRNNTARVLLQIMKELVRAKDEEQKLKLARDFREAATGRPRAIARQLRKYHLVEMPEEWNQIAFDDHVHDANTKGRKTATHLIMDAWIKGIRRLRVIYYNYLTPEVADELMRAAAIMDVDVRVGLEFTPRFRGRYIRLIWSPRGFNESSDYLDFCRQPGVQQFMDEGRAASEYKQAYVFAVMEAFNQKHRLEINRRFGILMPLLSRDELLHLVGTGQPSLHHLAKLIHDKILPLFRERLDDLHECCAYGGEEQRQAGTQLAETMNRFDIENIIEEFLRPSRNPDLPNLAVPSDDDDAPALLRASLQELLDKLERLHARYRITLGLSGLWAEDVLEILYQSQGRVTRLEAFNFKDTAYNRCPDNTRIFELQSALNSGNAVSLKRVVMDIVQKVVADPDRSEDQKIRLRSILSDLETFRDYYRGSVLESRIGTDSTGGSSKVPGMGLVVVDTLPWRCRRQMNKLGDLQGGIPIRIDVVLRKTYDFRHFERKMNRMSGTGQPCIWSRIIPWLCPSNDEWQVQQYQSVPSEHSNIRILGGFADANGNRLELDCTVQPKVKKRPHPRYLNTNIKNWLKILCGFVPAFATFALTKDWWLLAYFGALIWFGITGVRNIIQSVLGGGGLRRTPFLRWSEYVKWNRISDSLMYTGFSVPLLDFLVKTVALEQGMGVTVATAPLTLYAVMAVVNGLYLASHNLFRGLPKTAAVGNLFRTILSIPVALALNFLLGFALASAGVPAVGAVLQSWAAIISKLASDIVAGFIEGLADRGVNFRERARDYTQKLRQIFDVYARLELQHPDSEVLSVLETPERFVCSVSLEEESLNLAAIVNALDLMYFWMYQPRARHVLEQMMRQMSTEERRVFLLSQYVLQRERDISQLFLDGLVGKNFAGALAFYLHNWRRYLEDIQRLALHLPSFSIPVPKPRRTQCRV</sequence>
<reference evidence="2 3" key="1">
    <citation type="submission" date="2016-10" db="EMBL/GenBank/DDBJ databases">
        <authorList>
            <person name="de Groot N.N."/>
        </authorList>
    </citation>
    <scope>NUCLEOTIDE SEQUENCE [LARGE SCALE GENOMIC DNA]</scope>
    <source>
        <strain evidence="2 3">ASO4-2</strain>
    </source>
</reference>
<organism evidence="2 3">
    <name type="scientific">Desulfonatronum thiosulfatophilum</name>
    <dbReference type="NCBI Taxonomy" id="617002"/>
    <lineage>
        <taxon>Bacteria</taxon>
        <taxon>Pseudomonadati</taxon>
        <taxon>Thermodesulfobacteriota</taxon>
        <taxon>Desulfovibrionia</taxon>
        <taxon>Desulfovibrionales</taxon>
        <taxon>Desulfonatronaceae</taxon>
        <taxon>Desulfonatronum</taxon>
    </lineage>
</organism>
<accession>A0A1G6D2V0</accession>
<protein>
    <submittedName>
        <fullName evidence="2">Uncharacterized protein</fullName>
    </submittedName>
</protein>
<evidence type="ECO:0000313" key="2">
    <source>
        <dbReference type="EMBL" id="SDB39411.1"/>
    </source>
</evidence>
<feature type="transmembrane region" description="Helical" evidence="1">
    <location>
        <begin position="690"/>
        <end position="717"/>
    </location>
</feature>
<keyword evidence="1" id="KW-0812">Transmembrane</keyword>
<dbReference type="Proteomes" id="UP000198771">
    <property type="component" value="Unassembled WGS sequence"/>
</dbReference>
<evidence type="ECO:0000256" key="1">
    <source>
        <dbReference type="SAM" id="Phobius"/>
    </source>
</evidence>
<dbReference type="EMBL" id="FMXO01000010">
    <property type="protein sequence ID" value="SDB39411.1"/>
    <property type="molecule type" value="Genomic_DNA"/>
</dbReference>
<gene>
    <name evidence="2" type="ORF">SAMN05660653_01868</name>
</gene>
<keyword evidence="1" id="KW-0472">Membrane</keyword>
<dbReference type="AlphaFoldDB" id="A0A1G6D2V0"/>
<feature type="transmembrane region" description="Helical" evidence="1">
    <location>
        <begin position="763"/>
        <end position="785"/>
    </location>
</feature>
<keyword evidence="1" id="KW-1133">Transmembrane helix</keyword>
<dbReference type="STRING" id="617002.SAMN05660653_01868"/>
<name>A0A1G6D2V0_9BACT</name>
<proteinExistence type="predicted"/>